<dbReference type="Pfam" id="PF07719">
    <property type="entry name" value="TPR_2"/>
    <property type="match status" value="1"/>
</dbReference>
<feature type="repeat" description="TPR" evidence="3">
    <location>
        <begin position="130"/>
        <end position="163"/>
    </location>
</feature>
<dbReference type="SUPFAM" id="SSF48452">
    <property type="entry name" value="TPR-like"/>
    <property type="match status" value="1"/>
</dbReference>
<dbReference type="InterPro" id="IPR013105">
    <property type="entry name" value="TPR_2"/>
</dbReference>
<dbReference type="KEGG" id="coh:EAV92_09025"/>
<evidence type="ECO:0000256" key="2">
    <source>
        <dbReference type="ARBA" id="ARBA00022803"/>
    </source>
</evidence>
<dbReference type="PANTHER" id="PTHR44227:SF3">
    <property type="entry name" value="PROTEIN O-MANNOSYL-TRANSFERASE TMTC4"/>
    <property type="match status" value="1"/>
</dbReference>
<dbReference type="PANTHER" id="PTHR44227">
    <property type="match status" value="1"/>
</dbReference>
<reference evidence="4 5" key="1">
    <citation type="submission" date="2018-10" db="EMBL/GenBank/DDBJ databases">
        <title>Genome Sequence of Cohnella sp.</title>
        <authorList>
            <person name="Srinivasan S."/>
            <person name="Kim M.K."/>
        </authorList>
    </citation>
    <scope>NUCLEOTIDE SEQUENCE [LARGE SCALE GENOMIC DNA]</scope>
    <source>
        <strain evidence="4 5">18JY8-7</strain>
    </source>
</reference>
<name>A0A3G3JWS8_9BACL</name>
<evidence type="ECO:0000256" key="1">
    <source>
        <dbReference type="ARBA" id="ARBA00022737"/>
    </source>
</evidence>
<evidence type="ECO:0000313" key="5">
    <source>
        <dbReference type="Proteomes" id="UP000269097"/>
    </source>
</evidence>
<dbReference type="InterPro" id="IPR052346">
    <property type="entry name" value="O-mannosyl-transferase_TMTC"/>
</dbReference>
<protein>
    <submittedName>
        <fullName evidence="4">Uncharacterized protein</fullName>
    </submittedName>
</protein>
<keyword evidence="5" id="KW-1185">Reference proteome</keyword>
<evidence type="ECO:0000256" key="3">
    <source>
        <dbReference type="PROSITE-ProRule" id="PRU00339"/>
    </source>
</evidence>
<keyword evidence="2 3" id="KW-0802">TPR repeat</keyword>
<dbReference type="InterPro" id="IPR011990">
    <property type="entry name" value="TPR-like_helical_dom_sf"/>
</dbReference>
<sequence length="194" mass="22070">MVGMETYGQTDGMDGETCLRQAYNAILHGDFESAVHWFAQAIEREPDNASYHYSASVTCSRSGKTALAESYAKRAVELDPDDPVYALNLRTIESRRLIQEARDLLELPEPRAADAAKLLLQADKLDPLSAEAKLLLGLSYRMMGDLRSAIACMRETLRLYPQHAEAARLLQEYRAERRRMLQSRFSHPKPRRNR</sequence>
<keyword evidence="1" id="KW-0677">Repeat</keyword>
<organism evidence="4 5">
    <name type="scientific">Cohnella candidum</name>
    <dbReference type="NCBI Taxonomy" id="2674991"/>
    <lineage>
        <taxon>Bacteria</taxon>
        <taxon>Bacillati</taxon>
        <taxon>Bacillota</taxon>
        <taxon>Bacilli</taxon>
        <taxon>Bacillales</taxon>
        <taxon>Paenibacillaceae</taxon>
        <taxon>Cohnella</taxon>
    </lineage>
</organism>
<dbReference type="EMBL" id="CP033433">
    <property type="protein sequence ID" value="AYQ72692.1"/>
    <property type="molecule type" value="Genomic_DNA"/>
</dbReference>
<proteinExistence type="predicted"/>
<dbReference type="Proteomes" id="UP000269097">
    <property type="component" value="Chromosome"/>
</dbReference>
<evidence type="ECO:0000313" key="4">
    <source>
        <dbReference type="EMBL" id="AYQ72692.1"/>
    </source>
</evidence>
<dbReference type="Gene3D" id="1.25.40.10">
    <property type="entry name" value="Tetratricopeptide repeat domain"/>
    <property type="match status" value="2"/>
</dbReference>
<dbReference type="InterPro" id="IPR019734">
    <property type="entry name" value="TPR_rpt"/>
</dbReference>
<dbReference type="SMART" id="SM00028">
    <property type="entry name" value="TPR"/>
    <property type="match status" value="3"/>
</dbReference>
<gene>
    <name evidence="4" type="ORF">EAV92_09025</name>
</gene>
<dbReference type="PROSITE" id="PS50005">
    <property type="entry name" value="TPR"/>
    <property type="match status" value="1"/>
</dbReference>
<dbReference type="AlphaFoldDB" id="A0A3G3JWS8"/>
<accession>A0A3G3JWS8</accession>
<dbReference type="Pfam" id="PF13432">
    <property type="entry name" value="TPR_16"/>
    <property type="match status" value="1"/>
</dbReference>